<gene>
    <name evidence="1" type="ORF">RHMOL_Rhmol01G0098100</name>
</gene>
<evidence type="ECO:0000313" key="2">
    <source>
        <dbReference type="Proteomes" id="UP001062846"/>
    </source>
</evidence>
<accession>A0ACC0Q169</accession>
<dbReference type="Proteomes" id="UP001062846">
    <property type="component" value="Chromosome 1"/>
</dbReference>
<dbReference type="EMBL" id="CM046388">
    <property type="protein sequence ID" value="KAI8571174.1"/>
    <property type="molecule type" value="Genomic_DNA"/>
</dbReference>
<reference evidence="1" key="1">
    <citation type="submission" date="2022-02" db="EMBL/GenBank/DDBJ databases">
        <title>Plant Genome Project.</title>
        <authorList>
            <person name="Zhang R.-G."/>
        </authorList>
    </citation>
    <scope>NUCLEOTIDE SEQUENCE</scope>
    <source>
        <strain evidence="1">AT1</strain>
    </source>
</reference>
<organism evidence="1 2">
    <name type="scientific">Rhododendron molle</name>
    <name type="common">Chinese azalea</name>
    <name type="synonym">Azalea mollis</name>
    <dbReference type="NCBI Taxonomy" id="49168"/>
    <lineage>
        <taxon>Eukaryota</taxon>
        <taxon>Viridiplantae</taxon>
        <taxon>Streptophyta</taxon>
        <taxon>Embryophyta</taxon>
        <taxon>Tracheophyta</taxon>
        <taxon>Spermatophyta</taxon>
        <taxon>Magnoliopsida</taxon>
        <taxon>eudicotyledons</taxon>
        <taxon>Gunneridae</taxon>
        <taxon>Pentapetalae</taxon>
        <taxon>asterids</taxon>
        <taxon>Ericales</taxon>
        <taxon>Ericaceae</taxon>
        <taxon>Ericoideae</taxon>
        <taxon>Rhodoreae</taxon>
        <taxon>Rhododendron</taxon>
    </lineage>
</organism>
<name>A0ACC0Q169_RHOML</name>
<keyword evidence="2" id="KW-1185">Reference proteome</keyword>
<comment type="caution">
    <text evidence="1">The sequence shown here is derived from an EMBL/GenBank/DDBJ whole genome shotgun (WGS) entry which is preliminary data.</text>
</comment>
<sequence length="87" mass="9997">MCSPRSPHLLVTRYGFCADMYLYIARAKRDAWDMAAEICLTQLPTLLEDPNADLQLDHGSEHKKQPEQLPIVLQVWLFAWSLLDAEP</sequence>
<proteinExistence type="predicted"/>
<protein>
    <submittedName>
        <fullName evidence="1">Uncharacterized protein</fullName>
    </submittedName>
</protein>
<evidence type="ECO:0000313" key="1">
    <source>
        <dbReference type="EMBL" id="KAI8571174.1"/>
    </source>
</evidence>